<keyword evidence="5" id="KW-1185">Reference proteome</keyword>
<comment type="caution">
    <text evidence="4">The sequence shown here is derived from an EMBL/GenBank/DDBJ whole genome shotgun (WGS) entry which is preliminary data.</text>
</comment>
<organism evidence="4 5">
    <name type="scientific">Haemaphysalis longicornis</name>
    <name type="common">Bush tick</name>
    <dbReference type="NCBI Taxonomy" id="44386"/>
    <lineage>
        <taxon>Eukaryota</taxon>
        <taxon>Metazoa</taxon>
        <taxon>Ecdysozoa</taxon>
        <taxon>Arthropoda</taxon>
        <taxon>Chelicerata</taxon>
        <taxon>Arachnida</taxon>
        <taxon>Acari</taxon>
        <taxon>Parasitiformes</taxon>
        <taxon>Ixodida</taxon>
        <taxon>Ixodoidea</taxon>
        <taxon>Ixodidae</taxon>
        <taxon>Haemaphysalinae</taxon>
        <taxon>Haemaphysalis</taxon>
    </lineage>
</organism>
<sequence>MGEESSSMRAILVQYRQSNKPSVGSVGARLLVCGGSTSVVTLRSVGADERGCEFPAAWQGEWFLKGARDPVRIDRTSMSMRGRCLESHESKYLVSKDDCVRCLGISAKHANVLQYKETGCSQHTSHAAVCAEFTGDANLFSLFRLNGSAEACPLQGPLDFSYNQGAGDCGHPPSRLESCTEPSQLLLRFQACADVRGTESREEQLTCLASWKEGLGALPGGAPGARGGQDGRRPAALLRLRAHRPRLAAGPVGRHPCVWPPWFSAGAWEPLGETGSPLRVLSAGTLQMGATQLRCVQALPDHRGGPHFRVQATHQCAIQHRCLGLVQRATHVVELLLGACCAHGGGNRVALVQPQCNLYFAACAGDCEAQQPARPLTLVQLRTLGGGGGCGSLLGRLFLLPPTGGGGGPLLQGCGGSSVLSSGCGGFHQDQLQLLLGCGSDTHRFQCHGSWEENGTRMVVASAVSSKRQYCIAVSAQRVAFAESPPACVQGLPWPWFSFNLTRTDSCGPEESAASACPWPAAGLLAAVLLLLLAPEPFGVQLALPRNTVCC</sequence>
<dbReference type="InterPro" id="IPR055471">
    <property type="entry name" value="DUF7043"/>
</dbReference>
<dbReference type="InterPro" id="IPR055472">
    <property type="entry name" value="DUF7044"/>
</dbReference>
<protein>
    <submittedName>
        <fullName evidence="4">Uncharacterized protein</fullName>
    </submittedName>
</protein>
<evidence type="ECO:0000313" key="4">
    <source>
        <dbReference type="EMBL" id="KAH9383619.1"/>
    </source>
</evidence>
<dbReference type="VEuPathDB" id="VectorBase:HLOH_055792"/>
<dbReference type="Proteomes" id="UP000821853">
    <property type="component" value="Unassembled WGS sequence"/>
</dbReference>
<dbReference type="Pfam" id="PF23069">
    <property type="entry name" value="DUF7042"/>
    <property type="match status" value="1"/>
</dbReference>
<dbReference type="InterPro" id="IPR055470">
    <property type="entry name" value="DUF7042"/>
</dbReference>
<proteinExistence type="predicted"/>
<dbReference type="GO" id="GO:0061909">
    <property type="term" value="P:autophagosome-lysosome fusion"/>
    <property type="evidence" value="ECO:0007669"/>
    <property type="project" value="TreeGrafter"/>
</dbReference>
<gene>
    <name evidence="4" type="ORF">HPB48_025312</name>
</gene>
<dbReference type="AlphaFoldDB" id="A0A9J6H7I1"/>
<dbReference type="EMBL" id="JABSTR010001215">
    <property type="protein sequence ID" value="KAH9383619.1"/>
    <property type="molecule type" value="Genomic_DNA"/>
</dbReference>
<accession>A0A9J6H7I1</accession>
<dbReference type="Pfam" id="PF23070">
    <property type="entry name" value="DUF7043"/>
    <property type="match status" value="1"/>
</dbReference>
<evidence type="ECO:0000313" key="5">
    <source>
        <dbReference type="Proteomes" id="UP000821853"/>
    </source>
</evidence>
<feature type="domain" description="DUF7044" evidence="3">
    <location>
        <begin position="51"/>
        <end position="131"/>
    </location>
</feature>
<reference evidence="4 5" key="1">
    <citation type="journal article" date="2020" name="Cell">
        <title>Large-Scale Comparative Analyses of Tick Genomes Elucidate Their Genetic Diversity and Vector Capacities.</title>
        <authorList>
            <consortium name="Tick Genome and Microbiome Consortium (TIGMIC)"/>
            <person name="Jia N."/>
            <person name="Wang J."/>
            <person name="Shi W."/>
            <person name="Du L."/>
            <person name="Sun Y."/>
            <person name="Zhan W."/>
            <person name="Jiang J.F."/>
            <person name="Wang Q."/>
            <person name="Zhang B."/>
            <person name="Ji P."/>
            <person name="Bell-Sakyi L."/>
            <person name="Cui X.M."/>
            <person name="Yuan T.T."/>
            <person name="Jiang B.G."/>
            <person name="Yang W.F."/>
            <person name="Lam T.T."/>
            <person name="Chang Q.C."/>
            <person name="Ding S.J."/>
            <person name="Wang X.J."/>
            <person name="Zhu J.G."/>
            <person name="Ruan X.D."/>
            <person name="Zhao L."/>
            <person name="Wei J.T."/>
            <person name="Ye R.Z."/>
            <person name="Que T.C."/>
            <person name="Du C.H."/>
            <person name="Zhou Y.H."/>
            <person name="Cheng J.X."/>
            <person name="Dai P.F."/>
            <person name="Guo W.B."/>
            <person name="Han X.H."/>
            <person name="Huang E.J."/>
            <person name="Li L.F."/>
            <person name="Wei W."/>
            <person name="Gao Y.C."/>
            <person name="Liu J.Z."/>
            <person name="Shao H.Z."/>
            <person name="Wang X."/>
            <person name="Wang C.C."/>
            <person name="Yang T.C."/>
            <person name="Huo Q.B."/>
            <person name="Li W."/>
            <person name="Chen H.Y."/>
            <person name="Chen S.E."/>
            <person name="Zhou L.G."/>
            <person name="Ni X.B."/>
            <person name="Tian J.H."/>
            <person name="Sheng Y."/>
            <person name="Liu T."/>
            <person name="Pan Y.S."/>
            <person name="Xia L.Y."/>
            <person name="Li J."/>
            <person name="Zhao F."/>
            <person name="Cao W.C."/>
        </authorList>
    </citation>
    <scope>NUCLEOTIDE SEQUENCE [LARGE SCALE GENOMIC DNA]</scope>
    <source>
        <strain evidence="4">HaeL-2018</strain>
    </source>
</reference>
<dbReference type="PANTHER" id="PTHR22255:SF9">
    <property type="entry name" value="LP06548P"/>
    <property type="match status" value="1"/>
</dbReference>
<feature type="domain" description="DUF7043" evidence="2">
    <location>
        <begin position="255"/>
        <end position="339"/>
    </location>
</feature>
<feature type="domain" description="DUF7042" evidence="1">
    <location>
        <begin position="150"/>
        <end position="214"/>
    </location>
</feature>
<dbReference type="OrthoDB" id="9979716at2759"/>
<name>A0A9J6H7I1_HAELO</name>
<evidence type="ECO:0000259" key="1">
    <source>
        <dbReference type="Pfam" id="PF23069"/>
    </source>
</evidence>
<evidence type="ECO:0000259" key="2">
    <source>
        <dbReference type="Pfam" id="PF23070"/>
    </source>
</evidence>
<dbReference type="PANTHER" id="PTHR22255">
    <property type="entry name" value="LP06548P"/>
    <property type="match status" value="1"/>
</dbReference>
<evidence type="ECO:0000259" key="3">
    <source>
        <dbReference type="Pfam" id="PF23071"/>
    </source>
</evidence>
<dbReference type="Pfam" id="PF23071">
    <property type="entry name" value="DUF7044"/>
    <property type="match status" value="1"/>
</dbReference>